<reference evidence="1 2" key="1">
    <citation type="journal article" date="2019" name="Sci. Rep.">
        <title>Orb-weaving spider Araneus ventricosus genome elucidates the spidroin gene catalogue.</title>
        <authorList>
            <person name="Kono N."/>
            <person name="Nakamura H."/>
            <person name="Ohtoshi R."/>
            <person name="Moran D.A.P."/>
            <person name="Shinohara A."/>
            <person name="Yoshida Y."/>
            <person name="Fujiwara M."/>
            <person name="Mori M."/>
            <person name="Tomita M."/>
            <person name="Arakawa K."/>
        </authorList>
    </citation>
    <scope>NUCLEOTIDE SEQUENCE [LARGE SCALE GENOMIC DNA]</scope>
</reference>
<proteinExistence type="predicted"/>
<name>A0A4Y2HSC9_ARAVE</name>
<gene>
    <name evidence="1" type="ORF">AVEN_138178_1</name>
</gene>
<sequence length="115" mass="12867">MAYNMVDDIFQRADDTIEYNDVIYSELETDLVALVIKVVNRARHLKVDCNYVSELLDSNSKKLTVDERTAMHEQIAFTEADTSNPDPPEKQMAVAGVTGGLSSFEKGLRILVTID</sequence>
<dbReference type="Proteomes" id="UP000499080">
    <property type="component" value="Unassembled WGS sequence"/>
</dbReference>
<protein>
    <submittedName>
        <fullName evidence="1">Uncharacterized protein</fullName>
    </submittedName>
</protein>
<dbReference type="EMBL" id="BGPR01002135">
    <property type="protein sequence ID" value="GBM68334.1"/>
    <property type="molecule type" value="Genomic_DNA"/>
</dbReference>
<evidence type="ECO:0000313" key="2">
    <source>
        <dbReference type="Proteomes" id="UP000499080"/>
    </source>
</evidence>
<comment type="caution">
    <text evidence="1">The sequence shown here is derived from an EMBL/GenBank/DDBJ whole genome shotgun (WGS) entry which is preliminary data.</text>
</comment>
<evidence type="ECO:0000313" key="1">
    <source>
        <dbReference type="EMBL" id="GBM68334.1"/>
    </source>
</evidence>
<accession>A0A4Y2HSC9</accession>
<organism evidence="1 2">
    <name type="scientific">Araneus ventricosus</name>
    <name type="common">Orbweaver spider</name>
    <name type="synonym">Epeira ventricosa</name>
    <dbReference type="NCBI Taxonomy" id="182803"/>
    <lineage>
        <taxon>Eukaryota</taxon>
        <taxon>Metazoa</taxon>
        <taxon>Ecdysozoa</taxon>
        <taxon>Arthropoda</taxon>
        <taxon>Chelicerata</taxon>
        <taxon>Arachnida</taxon>
        <taxon>Araneae</taxon>
        <taxon>Araneomorphae</taxon>
        <taxon>Entelegynae</taxon>
        <taxon>Araneoidea</taxon>
        <taxon>Araneidae</taxon>
        <taxon>Araneus</taxon>
    </lineage>
</organism>
<dbReference type="AlphaFoldDB" id="A0A4Y2HSC9"/>
<keyword evidence="2" id="KW-1185">Reference proteome</keyword>